<dbReference type="SMART" id="SM00248">
    <property type="entry name" value="ANK"/>
    <property type="match status" value="2"/>
</dbReference>
<dbReference type="GO" id="GO:0003824">
    <property type="term" value="F:catalytic activity"/>
    <property type="evidence" value="ECO:0007669"/>
    <property type="project" value="InterPro"/>
</dbReference>
<sequence length="902" mass="101559">MACLPAGGMGMNNAAITESNMRRTYVSIRLILLVGIAGGVPTPAHDVRLGDVVVGLSLIQHDFGKTIQDGHFTGKAAVHTSSTRMEGAALKGLDKSFLVIRGICDYADTHKNKEWQPHAAAVAKEFLYLFPSGCNDIMPESEPPQSMTPTTHELDEGKVGLILESLKFDQLDARLLNIRMAHGKTCRWLLKKQEYKDWLDLSKLPEHHGLLWMKGKPGTGKSTIMKFVLGEFSRKKKDWTVISFFFNARGEKMEKTVQGLYQSLLLQILTQFPHTQRILHHSQSPSVEWTVESLRNLLHQALESLGQGQLVCMIDALDECHSDEVRDMVHFFEDLLRNHALSQEHCFRVLFASRHYPHITVRKGVELILDGQEGHEQDIANYVGDRLNIGTGPNAKLITEEVQQKSAGIFMWVILVVKMLNELYDEGADAAAQRKELQRIPRDLHDLLRDILLRDEKNRDNMLLCIQWLLFAQRPLSPVELYFAIHNSKSKIEDILLEWDPENEFEQVNKFILAASKGLAELTRSKPPTVQFIHESVNDFLLKEHGIQQVWPSIEENFKGKSHERLKSCCLNCISASKSLKARLSSRPNKGKQSLNEFREAFTRAYPFLAYATENFLLHAEAASGLGVTQGDFVSDFSDIREHWVELHNSFERHRTRHYSPQVSLLYLLAERDLSYLMRDRPELATPDACLAPGNERYGPPLLAALARHSDASVTTLVACLQGHDAMHYDHSKQGKDLCEKNSIIVKGGRQFQYKDSIGFLAYLAGYGNDPILAAVFPHLKLLLHEKSMMRQGSLSWAANRAIVQFLLRNGASLEHPDKNGRTPLSWAAEEDRKQTVEALLEHGAAFGAVLNNGRTLLHWAAKHGSLLVVERLLEGGAKIDATDDVGYTPLHWAVMGGKFSE</sequence>
<organism evidence="4 5">
    <name type="scientific">Microdochium bolleyi</name>
    <dbReference type="NCBI Taxonomy" id="196109"/>
    <lineage>
        <taxon>Eukaryota</taxon>
        <taxon>Fungi</taxon>
        <taxon>Dikarya</taxon>
        <taxon>Ascomycota</taxon>
        <taxon>Pezizomycotina</taxon>
        <taxon>Sordariomycetes</taxon>
        <taxon>Xylariomycetidae</taxon>
        <taxon>Xylariales</taxon>
        <taxon>Microdochiaceae</taxon>
        <taxon>Microdochium</taxon>
    </lineage>
</organism>
<dbReference type="Gene3D" id="1.25.40.20">
    <property type="entry name" value="Ankyrin repeat-containing domain"/>
    <property type="match status" value="1"/>
</dbReference>
<evidence type="ECO:0000313" key="5">
    <source>
        <dbReference type="Proteomes" id="UP000070501"/>
    </source>
</evidence>
<dbReference type="InterPro" id="IPR035994">
    <property type="entry name" value="Nucleoside_phosphorylase_sf"/>
</dbReference>
<feature type="domain" description="NACHT" evidence="3">
    <location>
        <begin position="209"/>
        <end position="354"/>
    </location>
</feature>
<evidence type="ECO:0000313" key="4">
    <source>
        <dbReference type="EMBL" id="KXJ84773.1"/>
    </source>
</evidence>
<feature type="repeat" description="ANK" evidence="2">
    <location>
        <begin position="853"/>
        <end position="885"/>
    </location>
</feature>
<dbReference type="Gene3D" id="3.40.50.300">
    <property type="entry name" value="P-loop containing nucleotide triphosphate hydrolases"/>
    <property type="match status" value="1"/>
</dbReference>
<dbReference type="SUPFAM" id="SSF53167">
    <property type="entry name" value="Purine and uridine phosphorylases"/>
    <property type="match status" value="1"/>
</dbReference>
<keyword evidence="1" id="KW-0677">Repeat</keyword>
<proteinExistence type="predicted"/>
<dbReference type="AlphaFoldDB" id="A0A136IIK2"/>
<dbReference type="InterPro" id="IPR007111">
    <property type="entry name" value="NACHT_NTPase"/>
</dbReference>
<protein>
    <recommendedName>
        <fullName evidence="3">NACHT domain-containing protein</fullName>
    </recommendedName>
</protein>
<dbReference type="Pfam" id="PF24883">
    <property type="entry name" value="NPHP3_N"/>
    <property type="match status" value="1"/>
</dbReference>
<dbReference type="SUPFAM" id="SSF52540">
    <property type="entry name" value="P-loop containing nucleoside triphosphate hydrolases"/>
    <property type="match status" value="1"/>
</dbReference>
<gene>
    <name evidence="4" type="ORF">Micbo1qcDRAFT_210439</name>
</gene>
<dbReference type="EMBL" id="KQ964334">
    <property type="protein sequence ID" value="KXJ84773.1"/>
    <property type="molecule type" value="Genomic_DNA"/>
</dbReference>
<dbReference type="PROSITE" id="PS50297">
    <property type="entry name" value="ANK_REP_REGION"/>
    <property type="match status" value="2"/>
</dbReference>
<dbReference type="InterPro" id="IPR056884">
    <property type="entry name" value="NPHP3-like_N"/>
</dbReference>
<dbReference type="PROSITE" id="PS50837">
    <property type="entry name" value="NACHT"/>
    <property type="match status" value="1"/>
</dbReference>
<dbReference type="GO" id="GO:0009116">
    <property type="term" value="P:nucleoside metabolic process"/>
    <property type="evidence" value="ECO:0007669"/>
    <property type="project" value="InterPro"/>
</dbReference>
<dbReference type="InterPro" id="IPR027417">
    <property type="entry name" value="P-loop_NTPase"/>
</dbReference>
<keyword evidence="2" id="KW-0040">ANK repeat</keyword>
<dbReference type="PANTHER" id="PTHR10039:SF5">
    <property type="entry name" value="NACHT DOMAIN-CONTAINING PROTEIN"/>
    <property type="match status" value="1"/>
</dbReference>
<dbReference type="InParanoid" id="A0A136IIK2"/>
<name>A0A136IIK2_9PEZI</name>
<dbReference type="OrthoDB" id="194358at2759"/>
<dbReference type="Pfam" id="PF01048">
    <property type="entry name" value="PNP_UDP_1"/>
    <property type="match status" value="1"/>
</dbReference>
<dbReference type="InterPro" id="IPR036770">
    <property type="entry name" value="Ankyrin_rpt-contain_sf"/>
</dbReference>
<dbReference type="PROSITE" id="PS50088">
    <property type="entry name" value="ANK_REPEAT"/>
    <property type="match status" value="2"/>
</dbReference>
<feature type="repeat" description="ANK" evidence="2">
    <location>
        <begin position="820"/>
        <end position="852"/>
    </location>
</feature>
<dbReference type="PANTHER" id="PTHR10039">
    <property type="entry name" value="AMELOGENIN"/>
    <property type="match status" value="1"/>
</dbReference>
<dbReference type="STRING" id="196109.A0A136IIK2"/>
<accession>A0A136IIK2</accession>
<reference evidence="5" key="1">
    <citation type="submission" date="2016-02" db="EMBL/GenBank/DDBJ databases">
        <title>Draft genome sequence of Microdochium bolleyi, a fungal endophyte of beachgrass.</title>
        <authorList>
            <consortium name="DOE Joint Genome Institute"/>
            <person name="David A.S."/>
            <person name="May G."/>
            <person name="Haridas S."/>
            <person name="Lim J."/>
            <person name="Wang M."/>
            <person name="Labutti K."/>
            <person name="Lipzen A."/>
            <person name="Barry K."/>
            <person name="Grigoriev I.V."/>
        </authorList>
    </citation>
    <scope>NUCLEOTIDE SEQUENCE [LARGE SCALE GENOMIC DNA]</scope>
    <source>
        <strain evidence="5">J235TASD1</strain>
    </source>
</reference>
<dbReference type="Gene3D" id="3.40.50.1580">
    <property type="entry name" value="Nucleoside phosphorylase domain"/>
    <property type="match status" value="2"/>
</dbReference>
<dbReference type="Pfam" id="PF12796">
    <property type="entry name" value="Ank_2"/>
    <property type="match status" value="1"/>
</dbReference>
<keyword evidence="5" id="KW-1185">Reference proteome</keyword>
<dbReference type="InterPro" id="IPR002110">
    <property type="entry name" value="Ankyrin_rpt"/>
</dbReference>
<dbReference type="InterPro" id="IPR000845">
    <property type="entry name" value="Nucleoside_phosphorylase_d"/>
</dbReference>
<evidence type="ECO:0000256" key="1">
    <source>
        <dbReference type="ARBA" id="ARBA00022737"/>
    </source>
</evidence>
<evidence type="ECO:0000259" key="3">
    <source>
        <dbReference type="PROSITE" id="PS50837"/>
    </source>
</evidence>
<dbReference type="SUPFAM" id="SSF48403">
    <property type="entry name" value="Ankyrin repeat"/>
    <property type="match status" value="1"/>
</dbReference>
<evidence type="ECO:0000256" key="2">
    <source>
        <dbReference type="PROSITE-ProRule" id="PRU00023"/>
    </source>
</evidence>
<dbReference type="Proteomes" id="UP000070501">
    <property type="component" value="Unassembled WGS sequence"/>
</dbReference>